<dbReference type="OMA" id="ISWIWIS"/>
<evidence type="ECO:0000256" key="1">
    <source>
        <dbReference type="SAM" id="Phobius"/>
    </source>
</evidence>
<protein>
    <recommendedName>
        <fullName evidence="4">MARVEL domain-containing protein</fullName>
    </recommendedName>
</protein>
<gene>
    <name evidence="2" type="ORF">HYPSUDRAFT_78609</name>
</gene>
<keyword evidence="1" id="KW-0472">Membrane</keyword>
<dbReference type="Proteomes" id="UP000054270">
    <property type="component" value="Unassembled WGS sequence"/>
</dbReference>
<organism evidence="2 3">
    <name type="scientific">Hypholoma sublateritium (strain FD-334 SS-4)</name>
    <dbReference type="NCBI Taxonomy" id="945553"/>
    <lineage>
        <taxon>Eukaryota</taxon>
        <taxon>Fungi</taxon>
        <taxon>Dikarya</taxon>
        <taxon>Basidiomycota</taxon>
        <taxon>Agaricomycotina</taxon>
        <taxon>Agaricomycetes</taxon>
        <taxon>Agaricomycetidae</taxon>
        <taxon>Agaricales</taxon>
        <taxon>Agaricineae</taxon>
        <taxon>Strophariaceae</taxon>
        <taxon>Hypholoma</taxon>
    </lineage>
</organism>
<dbReference type="OrthoDB" id="2992074at2759"/>
<accession>A0A0D2M8Z5</accession>
<keyword evidence="1" id="KW-0812">Transmembrane</keyword>
<feature type="transmembrane region" description="Helical" evidence="1">
    <location>
        <begin position="7"/>
        <end position="30"/>
    </location>
</feature>
<dbReference type="EMBL" id="KN817573">
    <property type="protein sequence ID" value="KJA19798.1"/>
    <property type="molecule type" value="Genomic_DNA"/>
</dbReference>
<evidence type="ECO:0000313" key="3">
    <source>
        <dbReference type="Proteomes" id="UP000054270"/>
    </source>
</evidence>
<proteinExistence type="predicted"/>
<keyword evidence="1" id="KW-1133">Transmembrane helix</keyword>
<feature type="transmembrane region" description="Helical" evidence="1">
    <location>
        <begin position="81"/>
        <end position="100"/>
    </location>
</feature>
<name>A0A0D2M8Z5_HYPSF</name>
<reference evidence="3" key="1">
    <citation type="submission" date="2014-04" db="EMBL/GenBank/DDBJ databases">
        <title>Evolutionary Origins and Diversification of the Mycorrhizal Mutualists.</title>
        <authorList>
            <consortium name="DOE Joint Genome Institute"/>
            <consortium name="Mycorrhizal Genomics Consortium"/>
            <person name="Kohler A."/>
            <person name="Kuo A."/>
            <person name="Nagy L.G."/>
            <person name="Floudas D."/>
            <person name="Copeland A."/>
            <person name="Barry K.W."/>
            <person name="Cichocki N."/>
            <person name="Veneault-Fourrey C."/>
            <person name="LaButti K."/>
            <person name="Lindquist E.A."/>
            <person name="Lipzen A."/>
            <person name="Lundell T."/>
            <person name="Morin E."/>
            <person name="Murat C."/>
            <person name="Riley R."/>
            <person name="Ohm R."/>
            <person name="Sun H."/>
            <person name="Tunlid A."/>
            <person name="Henrissat B."/>
            <person name="Grigoriev I.V."/>
            <person name="Hibbett D.S."/>
            <person name="Martin F."/>
        </authorList>
    </citation>
    <scope>NUCLEOTIDE SEQUENCE [LARGE SCALE GENOMIC DNA]</scope>
    <source>
        <strain evidence="3">FD-334 SS-4</strain>
    </source>
</reference>
<evidence type="ECO:0000313" key="2">
    <source>
        <dbReference type="EMBL" id="KJA19798.1"/>
    </source>
</evidence>
<dbReference type="AlphaFoldDB" id="A0A0D2M8Z5"/>
<sequence>MSLKQRTTFYSITLALSIVTMGVALSIALMSTFSHVLWIFGAILSAISFISWIWISVLLGYNNRPASSHALTKAAVHFYSFLPMILLYFVLGIMVLSQVGFNCGARDSDGEAPGWCGSEITGGVVSIATSVFASLSAWSIWMSVGGSSLGLGINVASGDGKLPLVGGLETAL</sequence>
<keyword evidence="3" id="KW-1185">Reference proteome</keyword>
<feature type="transmembrane region" description="Helical" evidence="1">
    <location>
        <begin position="36"/>
        <end position="61"/>
    </location>
</feature>
<evidence type="ECO:0008006" key="4">
    <source>
        <dbReference type="Google" id="ProtNLM"/>
    </source>
</evidence>